<protein>
    <submittedName>
        <fullName evidence="1">Uncharacterized protein</fullName>
    </submittedName>
</protein>
<dbReference type="AlphaFoldDB" id="A0A2M8L5A1"/>
<evidence type="ECO:0000313" key="2">
    <source>
        <dbReference type="Proteomes" id="UP000229500"/>
    </source>
</evidence>
<dbReference type="Proteomes" id="UP000229500">
    <property type="component" value="Unassembled WGS sequence"/>
</dbReference>
<accession>A0A2M8L5A1</accession>
<dbReference type="EMBL" id="PFEL01000077">
    <property type="protein sequence ID" value="PJE69015.1"/>
    <property type="molecule type" value="Genomic_DNA"/>
</dbReference>
<comment type="caution">
    <text evidence="1">The sequence shown here is derived from an EMBL/GenBank/DDBJ whole genome shotgun (WGS) entry which is preliminary data.</text>
</comment>
<reference evidence="2" key="1">
    <citation type="submission" date="2017-09" db="EMBL/GenBank/DDBJ databases">
        <title>Depth-based differentiation of microbial function through sediment-hosted aquifers and enrichment of novel symbionts in the deep terrestrial subsurface.</title>
        <authorList>
            <person name="Probst A.J."/>
            <person name="Ladd B."/>
            <person name="Jarett J.K."/>
            <person name="Geller-Mcgrath D.E."/>
            <person name="Sieber C.M.K."/>
            <person name="Emerson J.B."/>
            <person name="Anantharaman K."/>
            <person name="Thomas B.C."/>
            <person name="Malmstrom R."/>
            <person name="Stieglmeier M."/>
            <person name="Klingl A."/>
            <person name="Woyke T."/>
            <person name="Ryan C.M."/>
            <person name="Banfield J.F."/>
        </authorList>
    </citation>
    <scope>NUCLEOTIDE SEQUENCE [LARGE SCALE GENOMIC DNA]</scope>
</reference>
<sequence>MKIANLEKVKKLYFFTKEALRQIEPDEQRLNFNLKYWLGKGKIISLKKGLYILKEKWEKEENKQGYLEYLANKLYEPSYVSGEYVMDKYSLLTEAVYRITNITTKSTKSFANQLGAFSYYSITPKLFVGWEIKKFYSAPVLLAKKSKGLFDFLYLRFLKETPINEKMIKELRINWENISSKEFKEIQKYARLSGSRRINLAVRLIKKIYYA</sequence>
<organism evidence="1 2">
    <name type="scientific">Candidatus Shapirobacteria bacterium CG10_big_fil_rev_8_21_14_0_10_38_14</name>
    <dbReference type="NCBI Taxonomy" id="1974483"/>
    <lineage>
        <taxon>Bacteria</taxon>
        <taxon>Candidatus Shapironibacteriota</taxon>
    </lineage>
</organism>
<proteinExistence type="predicted"/>
<evidence type="ECO:0000313" key="1">
    <source>
        <dbReference type="EMBL" id="PJE69015.1"/>
    </source>
</evidence>
<gene>
    <name evidence="1" type="ORF">COU96_02100</name>
</gene>
<name>A0A2M8L5A1_9BACT</name>